<dbReference type="RefSeq" id="WP_167951507.1">
    <property type="nucleotide sequence ID" value="NZ_BAAAPQ010000022.1"/>
</dbReference>
<organism evidence="1 2">
    <name type="scientific">Brevibacterium marinum</name>
    <dbReference type="NCBI Taxonomy" id="418643"/>
    <lineage>
        <taxon>Bacteria</taxon>
        <taxon>Bacillati</taxon>
        <taxon>Actinomycetota</taxon>
        <taxon>Actinomycetes</taxon>
        <taxon>Micrococcales</taxon>
        <taxon>Brevibacteriaceae</taxon>
        <taxon>Brevibacterium</taxon>
    </lineage>
</organism>
<dbReference type="EMBL" id="JAATJN010000001">
    <property type="protein sequence ID" value="NJC57878.1"/>
    <property type="molecule type" value="Genomic_DNA"/>
</dbReference>
<comment type="caution">
    <text evidence="1">The sequence shown here is derived from an EMBL/GenBank/DDBJ whole genome shotgun (WGS) entry which is preliminary data.</text>
</comment>
<dbReference type="Proteomes" id="UP000576792">
    <property type="component" value="Unassembled WGS sequence"/>
</dbReference>
<name>A0A846S4G4_9MICO</name>
<keyword evidence="2" id="KW-1185">Reference proteome</keyword>
<accession>A0A846S4G4</accession>
<reference evidence="1 2" key="1">
    <citation type="submission" date="2020-03" db="EMBL/GenBank/DDBJ databases">
        <title>Sequencing the genomes of 1000 actinobacteria strains.</title>
        <authorList>
            <person name="Klenk H.-P."/>
        </authorList>
    </citation>
    <scope>NUCLEOTIDE SEQUENCE [LARGE SCALE GENOMIC DNA]</scope>
    <source>
        <strain evidence="1 2">DSM 18964</strain>
    </source>
</reference>
<dbReference type="AlphaFoldDB" id="A0A846S4G4"/>
<gene>
    <name evidence="1" type="ORF">BKA07_002913</name>
</gene>
<protein>
    <submittedName>
        <fullName evidence="1">Uncharacterized protein</fullName>
    </submittedName>
</protein>
<evidence type="ECO:0000313" key="1">
    <source>
        <dbReference type="EMBL" id="NJC57878.1"/>
    </source>
</evidence>
<sequence>MSRSPHIAAALHTMGRGHKGPFAQRVMLRTGYELRHPQLFDLLSTAHARYARQVR</sequence>
<evidence type="ECO:0000313" key="2">
    <source>
        <dbReference type="Proteomes" id="UP000576792"/>
    </source>
</evidence>
<proteinExistence type="predicted"/>